<evidence type="ECO:0000256" key="1">
    <source>
        <dbReference type="ARBA" id="ARBA00004651"/>
    </source>
</evidence>
<dbReference type="GO" id="GO:0022857">
    <property type="term" value="F:transmembrane transporter activity"/>
    <property type="evidence" value="ECO:0007669"/>
    <property type="project" value="InterPro"/>
</dbReference>
<feature type="transmembrane region" description="Helical" evidence="6">
    <location>
        <begin position="211"/>
        <end position="235"/>
    </location>
</feature>
<evidence type="ECO:0000256" key="5">
    <source>
        <dbReference type="ARBA" id="ARBA00023136"/>
    </source>
</evidence>
<dbReference type="GO" id="GO:0005886">
    <property type="term" value="C:plasma membrane"/>
    <property type="evidence" value="ECO:0007669"/>
    <property type="project" value="UniProtKB-SubCell"/>
</dbReference>
<keyword evidence="3 6" id="KW-0812">Transmembrane</keyword>
<dbReference type="PROSITE" id="PS50850">
    <property type="entry name" value="MFS"/>
    <property type="match status" value="1"/>
</dbReference>
<evidence type="ECO:0000313" key="9">
    <source>
        <dbReference type="EMBL" id="PKB32707.1"/>
    </source>
</evidence>
<feature type="transmembrane region" description="Helical" evidence="6">
    <location>
        <begin position="342"/>
        <end position="363"/>
    </location>
</feature>
<name>A0AA44ZR84_PSEA5</name>
<feature type="domain" description="Major facilitator superfamily (MFS) profile" evidence="8">
    <location>
        <begin position="16"/>
        <end position="394"/>
    </location>
</feature>
<organism evidence="9 10">
    <name type="scientific">Pseudonocardia alni</name>
    <name type="common">Amycolata alni</name>
    <dbReference type="NCBI Taxonomy" id="33907"/>
    <lineage>
        <taxon>Bacteria</taxon>
        <taxon>Bacillati</taxon>
        <taxon>Actinomycetota</taxon>
        <taxon>Actinomycetes</taxon>
        <taxon>Pseudonocardiales</taxon>
        <taxon>Pseudonocardiaceae</taxon>
        <taxon>Pseudonocardia</taxon>
    </lineage>
</organism>
<feature type="transmembrane region" description="Helical" evidence="6">
    <location>
        <begin position="82"/>
        <end position="108"/>
    </location>
</feature>
<dbReference type="PANTHER" id="PTHR43124">
    <property type="entry name" value="PURINE EFFLUX PUMP PBUE"/>
    <property type="match status" value="1"/>
</dbReference>
<feature type="chain" id="PRO_5041375784" evidence="7">
    <location>
        <begin position="19"/>
        <end position="402"/>
    </location>
</feature>
<keyword evidence="4 6" id="KW-1133">Transmembrane helix</keyword>
<dbReference type="Gene3D" id="1.20.1250.20">
    <property type="entry name" value="MFS general substrate transporter like domains"/>
    <property type="match status" value="2"/>
</dbReference>
<feature type="transmembrane region" description="Helical" evidence="6">
    <location>
        <begin position="140"/>
        <end position="163"/>
    </location>
</feature>
<gene>
    <name evidence="9" type="ORF">ATL51_4445</name>
</gene>
<feature type="transmembrane region" description="Helical" evidence="6">
    <location>
        <begin position="169"/>
        <end position="190"/>
    </location>
</feature>
<evidence type="ECO:0000256" key="6">
    <source>
        <dbReference type="SAM" id="Phobius"/>
    </source>
</evidence>
<dbReference type="CDD" id="cd17324">
    <property type="entry name" value="MFS_NepI_like"/>
    <property type="match status" value="1"/>
</dbReference>
<evidence type="ECO:0000256" key="7">
    <source>
        <dbReference type="SAM" id="SignalP"/>
    </source>
</evidence>
<feature type="transmembrane region" description="Helical" evidence="6">
    <location>
        <begin position="114"/>
        <end position="133"/>
    </location>
</feature>
<dbReference type="InterPro" id="IPR050189">
    <property type="entry name" value="MFS_Efflux_Transporters"/>
</dbReference>
<comment type="subcellular location">
    <subcellularLocation>
        <location evidence="1">Cell membrane</location>
        <topology evidence="1">Multi-pass membrane protein</topology>
    </subcellularLocation>
</comment>
<feature type="transmembrane region" description="Helical" evidence="6">
    <location>
        <begin position="241"/>
        <end position="262"/>
    </location>
</feature>
<keyword evidence="2" id="KW-1003">Cell membrane</keyword>
<reference evidence="9 10" key="1">
    <citation type="submission" date="2017-11" db="EMBL/GenBank/DDBJ databases">
        <title>Sequencing the genomes of 1000 actinobacteria strains.</title>
        <authorList>
            <person name="Klenk H.-P."/>
        </authorList>
    </citation>
    <scope>NUCLEOTIDE SEQUENCE [LARGE SCALE GENOMIC DNA]</scope>
    <source>
        <strain evidence="9 10">DSM 44104</strain>
    </source>
</reference>
<dbReference type="PANTHER" id="PTHR43124:SF3">
    <property type="entry name" value="CHLORAMPHENICOL EFFLUX PUMP RV0191"/>
    <property type="match status" value="1"/>
</dbReference>
<feature type="transmembrane region" description="Helical" evidence="6">
    <location>
        <begin position="301"/>
        <end position="322"/>
    </location>
</feature>
<feature type="transmembrane region" description="Helical" evidence="6">
    <location>
        <begin position="56"/>
        <end position="75"/>
    </location>
</feature>
<dbReference type="EMBL" id="PHUJ01000003">
    <property type="protein sequence ID" value="PKB32707.1"/>
    <property type="molecule type" value="Genomic_DNA"/>
</dbReference>
<dbReference type="SUPFAM" id="SSF103473">
    <property type="entry name" value="MFS general substrate transporter"/>
    <property type="match status" value="1"/>
</dbReference>
<dbReference type="Pfam" id="PF07690">
    <property type="entry name" value="MFS_1"/>
    <property type="match status" value="1"/>
</dbReference>
<sequence length="402" mass="40398">MKKALTSSQSPTTGPALAAMALGGLAIGTTEFASMGLLPAFAADLGATVPQAGTAISAYALGVVVGAPVLAVLGARWPRKHLVLALAGALAVTNVASAFAPTFGAFVATRFLAGLPHGAYFGTASVLAASLVPRERRPRAIATVMSGLMIANIVGVPGATWLGQNAGWPAAYLTVGAVAALTMLAVWRLVPDVRDERRGSVLGELSALRRGQVWITMAVIATGFGGSFAVYSYITPVLTEVSGLATAAVPLALAVFGVGMTLGNQVGGRLAETAPVRTIASGLAAAAVSMALFALTASSPVFALVTLFALAFTTTATTPALATRLMDAGREGPTLGAALHHAAFNVSNALGAALGALVLAAGWRWTAPAAVATVLPLLGLAALGVAVRMERSERREELALAA</sequence>
<evidence type="ECO:0000256" key="3">
    <source>
        <dbReference type="ARBA" id="ARBA00022692"/>
    </source>
</evidence>
<evidence type="ECO:0000313" key="10">
    <source>
        <dbReference type="Proteomes" id="UP000232453"/>
    </source>
</evidence>
<proteinExistence type="predicted"/>
<dbReference type="Proteomes" id="UP000232453">
    <property type="component" value="Unassembled WGS sequence"/>
</dbReference>
<dbReference type="InterPro" id="IPR020846">
    <property type="entry name" value="MFS_dom"/>
</dbReference>
<keyword evidence="5 6" id="KW-0472">Membrane</keyword>
<evidence type="ECO:0000259" key="8">
    <source>
        <dbReference type="PROSITE" id="PS50850"/>
    </source>
</evidence>
<protein>
    <submittedName>
        <fullName evidence="9">DHA1 family inner membrane transport protein</fullName>
    </submittedName>
</protein>
<feature type="transmembrane region" description="Helical" evidence="6">
    <location>
        <begin position="369"/>
        <end position="387"/>
    </location>
</feature>
<evidence type="ECO:0000256" key="4">
    <source>
        <dbReference type="ARBA" id="ARBA00022989"/>
    </source>
</evidence>
<dbReference type="InterPro" id="IPR036259">
    <property type="entry name" value="MFS_trans_sf"/>
</dbReference>
<comment type="caution">
    <text evidence="9">The sequence shown here is derived from an EMBL/GenBank/DDBJ whole genome shotgun (WGS) entry which is preliminary data.</text>
</comment>
<accession>A0AA44ZR84</accession>
<dbReference type="InterPro" id="IPR011701">
    <property type="entry name" value="MFS"/>
</dbReference>
<keyword evidence="7" id="KW-0732">Signal</keyword>
<feature type="transmembrane region" description="Helical" evidence="6">
    <location>
        <begin position="274"/>
        <end position="295"/>
    </location>
</feature>
<dbReference type="RefSeq" id="WP_100879791.1">
    <property type="nucleotide sequence ID" value="NZ_PHUJ01000003.1"/>
</dbReference>
<feature type="signal peptide" evidence="7">
    <location>
        <begin position="1"/>
        <end position="18"/>
    </location>
</feature>
<dbReference type="AlphaFoldDB" id="A0AA44ZR84"/>
<evidence type="ECO:0000256" key="2">
    <source>
        <dbReference type="ARBA" id="ARBA00022475"/>
    </source>
</evidence>